<dbReference type="RefSeq" id="WP_073354602.1">
    <property type="nucleotide sequence ID" value="NZ_FRBU01000032.1"/>
</dbReference>
<reference evidence="2" key="1">
    <citation type="submission" date="2016-11" db="EMBL/GenBank/DDBJ databases">
        <authorList>
            <person name="Varghese N."/>
            <person name="Submissions S."/>
        </authorList>
    </citation>
    <scope>NUCLEOTIDE SEQUENCE [LARGE SCALE GENOMIC DNA]</scope>
    <source>
        <strain evidence="2">DSM 3661</strain>
    </source>
</reference>
<name>A0A1M7I4U6_9FLAO</name>
<organism evidence="1 2">
    <name type="scientific">Flavobacterium xanthum</name>
    <dbReference type="NCBI Taxonomy" id="69322"/>
    <lineage>
        <taxon>Bacteria</taxon>
        <taxon>Pseudomonadati</taxon>
        <taxon>Bacteroidota</taxon>
        <taxon>Flavobacteriia</taxon>
        <taxon>Flavobacteriales</taxon>
        <taxon>Flavobacteriaceae</taxon>
        <taxon>Flavobacterium</taxon>
    </lineage>
</organism>
<protein>
    <submittedName>
        <fullName evidence="1">Uncharacterized protein</fullName>
    </submittedName>
</protein>
<dbReference type="EMBL" id="FRBU01000032">
    <property type="protein sequence ID" value="SHM35710.1"/>
    <property type="molecule type" value="Genomic_DNA"/>
</dbReference>
<accession>A0A1M7I4U6</accession>
<keyword evidence="2" id="KW-1185">Reference proteome</keyword>
<gene>
    <name evidence="1" type="ORF">SAMN05443669_103221</name>
</gene>
<dbReference type="Proteomes" id="UP000184260">
    <property type="component" value="Unassembled WGS sequence"/>
</dbReference>
<proteinExistence type="predicted"/>
<dbReference type="STRING" id="69322.SAMN05443669_103221"/>
<evidence type="ECO:0000313" key="2">
    <source>
        <dbReference type="Proteomes" id="UP000184260"/>
    </source>
</evidence>
<dbReference type="OrthoDB" id="1377054at2"/>
<sequence>MRKLKTGGRKAGTPNRTTLHIRDSFELLIQGNMATLKADLKSLKPIDRLKMIIELSKFVVPTLKAVAVNDGSEETITIDFTEETTPDLKLLSTDELIERANAIRRITN</sequence>
<evidence type="ECO:0000313" key="1">
    <source>
        <dbReference type="EMBL" id="SHM35710.1"/>
    </source>
</evidence>
<dbReference type="AlphaFoldDB" id="A0A1M7I4U6"/>